<reference evidence="2 3" key="1">
    <citation type="journal article" date="2014" name="J. Biotechnol.">
        <title>Complete genome sequence of the actinobacterium Amycolatopsis japonica MG417-CF17(T) (=DSM 44213T) producing (S,S)-N,N'-ethylenediaminedisuccinic acid.</title>
        <authorList>
            <person name="Stegmann E."/>
            <person name="Albersmeier A."/>
            <person name="Spohn M."/>
            <person name="Gert H."/>
            <person name="Weber T."/>
            <person name="Wohlleben W."/>
            <person name="Kalinowski J."/>
            <person name="Ruckert C."/>
        </authorList>
    </citation>
    <scope>NUCLEOTIDE SEQUENCE [LARGE SCALE GENOMIC DNA]</scope>
    <source>
        <strain evidence="3">MG417-CF17 (DSM 44213)</strain>
    </source>
</reference>
<protein>
    <submittedName>
        <fullName evidence="2">Conserved putative membrane protein</fullName>
    </submittedName>
</protein>
<dbReference type="STRING" id="208439.AJAP_20535"/>
<evidence type="ECO:0000313" key="2">
    <source>
        <dbReference type="EMBL" id="AIG76968.1"/>
    </source>
</evidence>
<proteinExistence type="predicted"/>
<dbReference type="HOGENOM" id="CLU_1976922_0_0_11"/>
<sequence length="131" mass="14120">MLLGGIPLVFLLWVTGGALGDRVRELNTGEDVTVTAVSGCVEEGPPMSGRFPYCEAGWRFDDGRTGQGKVDGERIAEGDRIFAGDGFAYRSKTSRVLSLAMVAVAGLVLLGMLIGLGVLYRKTRTRRRRGK</sequence>
<keyword evidence="1" id="KW-1133">Transmembrane helix</keyword>
<gene>
    <name evidence="2" type="ORF">AJAP_20535</name>
</gene>
<dbReference type="KEGG" id="aja:AJAP_20535"/>
<keyword evidence="1" id="KW-0472">Membrane</keyword>
<name>A0A075UVA4_9PSEU</name>
<organism evidence="2 3">
    <name type="scientific">Amycolatopsis japonica</name>
    <dbReference type="NCBI Taxonomy" id="208439"/>
    <lineage>
        <taxon>Bacteria</taxon>
        <taxon>Bacillati</taxon>
        <taxon>Actinomycetota</taxon>
        <taxon>Actinomycetes</taxon>
        <taxon>Pseudonocardiales</taxon>
        <taxon>Pseudonocardiaceae</taxon>
        <taxon>Amycolatopsis</taxon>
        <taxon>Amycolatopsis japonica group</taxon>
    </lineage>
</organism>
<dbReference type="Proteomes" id="UP000028492">
    <property type="component" value="Chromosome"/>
</dbReference>
<dbReference type="EMBL" id="CP008953">
    <property type="protein sequence ID" value="AIG76968.1"/>
    <property type="molecule type" value="Genomic_DNA"/>
</dbReference>
<keyword evidence="3" id="KW-1185">Reference proteome</keyword>
<keyword evidence="1" id="KW-0812">Transmembrane</keyword>
<accession>A0A075UVA4</accession>
<evidence type="ECO:0000313" key="3">
    <source>
        <dbReference type="Proteomes" id="UP000028492"/>
    </source>
</evidence>
<evidence type="ECO:0000256" key="1">
    <source>
        <dbReference type="SAM" id="Phobius"/>
    </source>
</evidence>
<dbReference type="AlphaFoldDB" id="A0A075UVA4"/>
<feature type="transmembrane region" description="Helical" evidence="1">
    <location>
        <begin position="96"/>
        <end position="120"/>
    </location>
</feature>